<dbReference type="PANTHER" id="PTHR13903:SF23">
    <property type="entry name" value="OS09G0484800 PROTEIN"/>
    <property type="match status" value="1"/>
</dbReference>
<dbReference type="OrthoDB" id="198735at2759"/>
<protein>
    <recommendedName>
        <fullName evidence="3">Pirin N-terminal domain-containing protein</fullName>
    </recommendedName>
</protein>
<dbReference type="EMBL" id="JAAMPC010000007">
    <property type="protein sequence ID" value="KAG2304841.1"/>
    <property type="molecule type" value="Genomic_DNA"/>
</dbReference>
<dbReference type="InterPro" id="IPR011051">
    <property type="entry name" value="RmlC_Cupin_sf"/>
</dbReference>
<name>A0A8X7SEB2_BRACI</name>
<evidence type="ECO:0008006" key="3">
    <source>
        <dbReference type="Google" id="ProtNLM"/>
    </source>
</evidence>
<sequence>MPISEEASGKKRLVVKKLFARQQHEGFGAVVRRSIGRFELRYFDPFLVLDEFSVTAPAGFPDHPHRGWFSLSNILNVIYTFAFVFT</sequence>
<gene>
    <name evidence="1" type="ORF">Bca52824_033492</name>
</gene>
<dbReference type="InterPro" id="IPR014710">
    <property type="entry name" value="RmlC-like_jellyroll"/>
</dbReference>
<dbReference type="PANTHER" id="PTHR13903">
    <property type="entry name" value="PIRIN-RELATED"/>
    <property type="match status" value="1"/>
</dbReference>
<evidence type="ECO:0000313" key="2">
    <source>
        <dbReference type="Proteomes" id="UP000886595"/>
    </source>
</evidence>
<keyword evidence="2" id="KW-1185">Reference proteome</keyword>
<dbReference type="SUPFAM" id="SSF51182">
    <property type="entry name" value="RmlC-like cupins"/>
    <property type="match status" value="1"/>
</dbReference>
<dbReference type="Proteomes" id="UP000886595">
    <property type="component" value="Unassembled WGS sequence"/>
</dbReference>
<comment type="caution">
    <text evidence="1">The sequence shown here is derived from an EMBL/GenBank/DDBJ whole genome shotgun (WGS) entry which is preliminary data.</text>
</comment>
<evidence type="ECO:0000313" key="1">
    <source>
        <dbReference type="EMBL" id="KAG2304841.1"/>
    </source>
</evidence>
<reference evidence="1 2" key="1">
    <citation type="submission" date="2020-02" db="EMBL/GenBank/DDBJ databases">
        <authorList>
            <person name="Ma Q."/>
            <person name="Huang Y."/>
            <person name="Song X."/>
            <person name="Pei D."/>
        </authorList>
    </citation>
    <scope>NUCLEOTIDE SEQUENCE [LARGE SCALE GENOMIC DNA]</scope>
    <source>
        <strain evidence="1">Sxm20200214</strain>
        <tissue evidence="1">Leaf</tissue>
    </source>
</reference>
<proteinExistence type="predicted"/>
<accession>A0A8X7SEB2</accession>
<dbReference type="InterPro" id="IPR012093">
    <property type="entry name" value="Pirin"/>
</dbReference>
<organism evidence="1 2">
    <name type="scientific">Brassica carinata</name>
    <name type="common">Ethiopian mustard</name>
    <name type="synonym">Abyssinian cabbage</name>
    <dbReference type="NCBI Taxonomy" id="52824"/>
    <lineage>
        <taxon>Eukaryota</taxon>
        <taxon>Viridiplantae</taxon>
        <taxon>Streptophyta</taxon>
        <taxon>Embryophyta</taxon>
        <taxon>Tracheophyta</taxon>
        <taxon>Spermatophyta</taxon>
        <taxon>Magnoliopsida</taxon>
        <taxon>eudicotyledons</taxon>
        <taxon>Gunneridae</taxon>
        <taxon>Pentapetalae</taxon>
        <taxon>rosids</taxon>
        <taxon>malvids</taxon>
        <taxon>Brassicales</taxon>
        <taxon>Brassicaceae</taxon>
        <taxon>Brassiceae</taxon>
        <taxon>Brassica</taxon>
    </lineage>
</organism>
<dbReference type="Gene3D" id="2.60.120.10">
    <property type="entry name" value="Jelly Rolls"/>
    <property type="match status" value="1"/>
</dbReference>
<dbReference type="AlphaFoldDB" id="A0A8X7SEB2"/>